<name>A0A6G7PYY2_9BACT</name>
<reference evidence="11 12" key="1">
    <citation type="submission" date="2020-02" db="EMBL/GenBank/DDBJ databases">
        <title>Genome analysis of Thermosulfuriphilus ammonigenes ST65T, an anaerobic thermophilic chemolithoautotrophic bacterium isolated from a deep-sea hydrothermal vent.</title>
        <authorList>
            <person name="Slobodkina G."/>
            <person name="Allioux M."/>
            <person name="Merkel A."/>
            <person name="Alain K."/>
            <person name="Jebbar M."/>
            <person name="Slobodkin A."/>
        </authorList>
    </citation>
    <scope>NUCLEOTIDE SEQUENCE [LARGE SCALE GENOMIC DNA]</scope>
    <source>
        <strain evidence="11 12">ST65</strain>
    </source>
</reference>
<dbReference type="PRINTS" id="PR00932">
    <property type="entry name" value="AMINO1PTASE"/>
</dbReference>
<evidence type="ECO:0000256" key="2">
    <source>
        <dbReference type="ARBA" id="ARBA00008290"/>
    </source>
</evidence>
<dbReference type="Pfam" id="PF02127">
    <property type="entry name" value="Peptidase_M18"/>
    <property type="match status" value="1"/>
</dbReference>
<dbReference type="SUPFAM" id="SSF101821">
    <property type="entry name" value="Aminopeptidase/glucanase lid domain"/>
    <property type="match status" value="1"/>
</dbReference>
<evidence type="ECO:0000256" key="10">
    <source>
        <dbReference type="RuleBase" id="RU004387"/>
    </source>
</evidence>
<comment type="similarity">
    <text evidence="2 9">Belongs to the peptidase M18 family.</text>
</comment>
<dbReference type="PANTHER" id="PTHR28570">
    <property type="entry name" value="ASPARTYL AMINOPEPTIDASE"/>
    <property type="match status" value="1"/>
</dbReference>
<dbReference type="InterPro" id="IPR023358">
    <property type="entry name" value="Peptidase_M18_dom2"/>
</dbReference>
<accession>A0A6G7PYY2</accession>
<gene>
    <name evidence="11" type="ORF">G4V39_10150</name>
</gene>
<dbReference type="NCBIfam" id="NF002600">
    <property type="entry name" value="PRK02256.1"/>
    <property type="match status" value="1"/>
</dbReference>
<evidence type="ECO:0000256" key="1">
    <source>
        <dbReference type="ARBA" id="ARBA00001947"/>
    </source>
</evidence>
<dbReference type="Proteomes" id="UP000502179">
    <property type="component" value="Chromosome"/>
</dbReference>
<dbReference type="GO" id="GO:0005737">
    <property type="term" value="C:cytoplasm"/>
    <property type="evidence" value="ECO:0007669"/>
    <property type="project" value="UniProtKB-ARBA"/>
</dbReference>
<dbReference type="RefSeq" id="WP_166032829.1">
    <property type="nucleotide sequence ID" value="NZ_CP048877.1"/>
</dbReference>
<organism evidence="11 12">
    <name type="scientific">Thermosulfuriphilus ammonigenes</name>
    <dbReference type="NCBI Taxonomy" id="1936021"/>
    <lineage>
        <taxon>Bacteria</taxon>
        <taxon>Pseudomonadati</taxon>
        <taxon>Thermodesulfobacteriota</taxon>
        <taxon>Thermodesulfobacteria</taxon>
        <taxon>Thermodesulfobacteriales</taxon>
        <taxon>Thermodesulfobacteriaceae</taxon>
        <taxon>Thermosulfuriphilus</taxon>
    </lineage>
</organism>
<evidence type="ECO:0000256" key="4">
    <source>
        <dbReference type="ARBA" id="ARBA00022670"/>
    </source>
</evidence>
<dbReference type="InterPro" id="IPR001948">
    <property type="entry name" value="Peptidase_M18"/>
</dbReference>
<keyword evidence="8 9" id="KW-0482">Metalloprotease</keyword>
<dbReference type="SUPFAM" id="SSF53187">
    <property type="entry name" value="Zn-dependent exopeptidases"/>
    <property type="match status" value="1"/>
</dbReference>
<evidence type="ECO:0000313" key="11">
    <source>
        <dbReference type="EMBL" id="QIJ72613.1"/>
    </source>
</evidence>
<keyword evidence="12" id="KW-1185">Reference proteome</keyword>
<dbReference type="EMBL" id="CP048877">
    <property type="protein sequence ID" value="QIJ72613.1"/>
    <property type="molecule type" value="Genomic_DNA"/>
</dbReference>
<sequence length="472" mass="52708">MSKKTSKKLYQETKRKLFQERPLGWDRLRDKEEEVFEYARGYRDFISQVKTERECADFILTRAREAGFSLFEEATPKSERLIFTNRGKALALAVRGEEGPRGLKIIASHIDSPRLDLKPNPLYEEMDLAYLKTHYYGGIKKFQWLARPLAIHGVVIKADGRRVDFVLGEEGPVFCINDLLPHLARKAQGEKKLSEAIAGEKLNVLFGGLPFPAEEGAAERVKLGVLKILSDRFGLVEEDFVSADIEIVPAGPARDVGLDGAFVGGYGQDDRICAFTSLTALLEARRLPETVLLLFLDREEIGSDGNTGAKSRFLELVLSRLLRLWGERALEADSVLELLFRTRAISADVTAGMDPDWPEVHEKRNDAKMGRGVAISKYTGHGGKYGASEARAEYMGWLRQVLNRAGVTWQAVDFGKVDEGGGGTVAKYLAFQGLDIVDMGPPLLSMHSPFEICHKVDLFETHRAYRAFLEAE</sequence>
<evidence type="ECO:0000256" key="8">
    <source>
        <dbReference type="ARBA" id="ARBA00023049"/>
    </source>
</evidence>
<evidence type="ECO:0000256" key="6">
    <source>
        <dbReference type="ARBA" id="ARBA00022801"/>
    </source>
</evidence>
<proteinExistence type="inferred from homology"/>
<keyword evidence="6 9" id="KW-0378">Hydrolase</keyword>
<dbReference type="GO" id="GO:0006508">
    <property type="term" value="P:proteolysis"/>
    <property type="evidence" value="ECO:0007669"/>
    <property type="project" value="UniProtKB-KW"/>
</dbReference>
<evidence type="ECO:0000256" key="3">
    <source>
        <dbReference type="ARBA" id="ARBA00022438"/>
    </source>
</evidence>
<dbReference type="Gene3D" id="2.30.250.10">
    <property type="entry name" value="Aminopeptidase i, Domain 2"/>
    <property type="match status" value="1"/>
</dbReference>
<keyword evidence="3 9" id="KW-0031">Aminopeptidase</keyword>
<dbReference type="GO" id="GO:0004177">
    <property type="term" value="F:aminopeptidase activity"/>
    <property type="evidence" value="ECO:0007669"/>
    <property type="project" value="UniProtKB-KW"/>
</dbReference>
<dbReference type="PANTHER" id="PTHR28570:SF2">
    <property type="entry name" value="M18 FAMILY AMINOPEPTIDASE 1-RELATED"/>
    <property type="match status" value="1"/>
</dbReference>
<dbReference type="GO" id="GO:0008237">
    <property type="term" value="F:metallopeptidase activity"/>
    <property type="evidence" value="ECO:0007669"/>
    <property type="project" value="UniProtKB-KW"/>
</dbReference>
<evidence type="ECO:0000256" key="5">
    <source>
        <dbReference type="ARBA" id="ARBA00022723"/>
    </source>
</evidence>
<evidence type="ECO:0000256" key="9">
    <source>
        <dbReference type="RuleBase" id="RU004386"/>
    </source>
</evidence>
<keyword evidence="7 9" id="KW-0862">Zinc</keyword>
<evidence type="ECO:0000256" key="7">
    <source>
        <dbReference type="ARBA" id="ARBA00022833"/>
    </source>
</evidence>
<dbReference type="Gene3D" id="3.40.630.10">
    <property type="entry name" value="Zn peptidases"/>
    <property type="match status" value="1"/>
</dbReference>
<keyword evidence="4 9" id="KW-0645">Protease</keyword>
<dbReference type="GO" id="GO:0008270">
    <property type="term" value="F:zinc ion binding"/>
    <property type="evidence" value="ECO:0007669"/>
    <property type="project" value="InterPro"/>
</dbReference>
<protein>
    <recommendedName>
        <fullName evidence="10">M18 family aminopeptidase</fullName>
        <ecNumber evidence="10">3.4.11.-</ecNumber>
    </recommendedName>
</protein>
<dbReference type="AlphaFoldDB" id="A0A6G7PYY2"/>
<dbReference type="KEGG" id="tav:G4V39_10150"/>
<dbReference type="EC" id="3.4.11.-" evidence="10"/>
<evidence type="ECO:0000313" key="12">
    <source>
        <dbReference type="Proteomes" id="UP000502179"/>
    </source>
</evidence>
<comment type="cofactor">
    <cofactor evidence="1 10">
        <name>Zn(2+)</name>
        <dbReference type="ChEBI" id="CHEBI:29105"/>
    </cofactor>
</comment>
<keyword evidence="5 9" id="KW-0479">Metal-binding</keyword>